<dbReference type="OrthoDB" id="2744543at2759"/>
<sequence length="265" mass="28441">MSRIPIHIRPALESDAPALGALHALAFTNSAFLAHAFPGSTLASRTAYLHQRALQALADPNITTLVATAFSSSTDQYSDKDTNNVSEGEILALVRWMGLSGSVSGSGSEKETSTSSPNSNTNTKINPSPATAALLATPPPAVSSMPRNEAVITSFANAMKPGREKWVGEGDIVLDLLCTHPAHQGHGIGTTMLRWGMERADAAGRGIYLEASREGRGLYERLGWGVVGEVEVGFGDMDVDIDTTGRERERERERVCLMRREPVRL</sequence>
<dbReference type="VEuPathDB" id="FungiDB:BO70DRAFT_380667"/>
<keyword evidence="3" id="KW-0808">Transferase</keyword>
<evidence type="ECO:0000259" key="2">
    <source>
        <dbReference type="PROSITE" id="PS51186"/>
    </source>
</evidence>
<gene>
    <name evidence="3" type="ORF">BO70DRAFT_380667</name>
</gene>
<dbReference type="RefSeq" id="XP_025397977.1">
    <property type="nucleotide sequence ID" value="XM_025545422.1"/>
</dbReference>
<protein>
    <submittedName>
        <fullName evidence="3">Acyl-CoA N-acyltransferase</fullName>
    </submittedName>
</protein>
<evidence type="ECO:0000256" key="1">
    <source>
        <dbReference type="SAM" id="MobiDB-lite"/>
    </source>
</evidence>
<dbReference type="PANTHER" id="PTHR42791">
    <property type="entry name" value="GNAT FAMILY ACETYLTRANSFERASE"/>
    <property type="match status" value="1"/>
</dbReference>
<dbReference type="EMBL" id="MSFL01000018">
    <property type="protein sequence ID" value="PWY77404.1"/>
    <property type="molecule type" value="Genomic_DNA"/>
</dbReference>
<evidence type="ECO:0000313" key="3">
    <source>
        <dbReference type="EMBL" id="PWY77404.1"/>
    </source>
</evidence>
<keyword evidence="3" id="KW-0012">Acyltransferase</keyword>
<organism evidence="3 4">
    <name type="scientific">Aspergillus heteromorphus CBS 117.55</name>
    <dbReference type="NCBI Taxonomy" id="1448321"/>
    <lineage>
        <taxon>Eukaryota</taxon>
        <taxon>Fungi</taxon>
        <taxon>Dikarya</taxon>
        <taxon>Ascomycota</taxon>
        <taxon>Pezizomycotina</taxon>
        <taxon>Eurotiomycetes</taxon>
        <taxon>Eurotiomycetidae</taxon>
        <taxon>Eurotiales</taxon>
        <taxon>Aspergillaceae</taxon>
        <taxon>Aspergillus</taxon>
        <taxon>Aspergillus subgen. Circumdati</taxon>
    </lineage>
</organism>
<dbReference type="InterPro" id="IPR052523">
    <property type="entry name" value="Trichothecene_AcTrans"/>
</dbReference>
<dbReference type="AlphaFoldDB" id="A0A317VSQ2"/>
<dbReference type="Proteomes" id="UP000247233">
    <property type="component" value="Unassembled WGS sequence"/>
</dbReference>
<dbReference type="Gene3D" id="3.40.630.30">
    <property type="match status" value="1"/>
</dbReference>
<dbReference type="GO" id="GO:0016747">
    <property type="term" value="F:acyltransferase activity, transferring groups other than amino-acyl groups"/>
    <property type="evidence" value="ECO:0007669"/>
    <property type="project" value="InterPro"/>
</dbReference>
<comment type="caution">
    <text evidence="3">The sequence shown here is derived from an EMBL/GenBank/DDBJ whole genome shotgun (WGS) entry which is preliminary data.</text>
</comment>
<accession>A0A317VSQ2</accession>
<proteinExistence type="predicted"/>
<dbReference type="SUPFAM" id="SSF55729">
    <property type="entry name" value="Acyl-CoA N-acyltransferases (Nat)"/>
    <property type="match status" value="1"/>
</dbReference>
<dbReference type="Pfam" id="PF13508">
    <property type="entry name" value="Acetyltransf_7"/>
    <property type="match status" value="1"/>
</dbReference>
<feature type="region of interest" description="Disordered" evidence="1">
    <location>
        <begin position="103"/>
        <end position="131"/>
    </location>
</feature>
<keyword evidence="4" id="KW-1185">Reference proteome</keyword>
<dbReference type="PROSITE" id="PS51186">
    <property type="entry name" value="GNAT"/>
    <property type="match status" value="1"/>
</dbReference>
<dbReference type="GeneID" id="37067659"/>
<dbReference type="STRING" id="1448321.A0A317VSQ2"/>
<feature type="domain" description="N-acetyltransferase" evidence="2">
    <location>
        <begin position="174"/>
        <end position="242"/>
    </location>
</feature>
<dbReference type="InterPro" id="IPR016181">
    <property type="entry name" value="Acyl_CoA_acyltransferase"/>
</dbReference>
<name>A0A317VSQ2_9EURO</name>
<reference evidence="3 4" key="1">
    <citation type="submission" date="2016-12" db="EMBL/GenBank/DDBJ databases">
        <title>The genomes of Aspergillus section Nigri reveals drivers in fungal speciation.</title>
        <authorList>
            <consortium name="DOE Joint Genome Institute"/>
            <person name="Vesth T.C."/>
            <person name="Nybo J."/>
            <person name="Theobald S."/>
            <person name="Brandl J."/>
            <person name="Frisvad J.C."/>
            <person name="Nielsen K.F."/>
            <person name="Lyhne E.K."/>
            <person name="Kogle M.E."/>
            <person name="Kuo A."/>
            <person name="Riley R."/>
            <person name="Clum A."/>
            <person name="Nolan M."/>
            <person name="Lipzen A."/>
            <person name="Salamov A."/>
            <person name="Henrissat B."/>
            <person name="Wiebenga A."/>
            <person name="De Vries R.P."/>
            <person name="Grigoriev I.V."/>
            <person name="Mortensen U.H."/>
            <person name="Andersen M.R."/>
            <person name="Baker S.E."/>
        </authorList>
    </citation>
    <scope>NUCLEOTIDE SEQUENCE [LARGE SCALE GENOMIC DNA]</scope>
    <source>
        <strain evidence="3 4">CBS 117.55</strain>
    </source>
</reference>
<dbReference type="CDD" id="cd04301">
    <property type="entry name" value="NAT_SF"/>
    <property type="match status" value="1"/>
</dbReference>
<dbReference type="InterPro" id="IPR000182">
    <property type="entry name" value="GNAT_dom"/>
</dbReference>
<evidence type="ECO:0000313" key="4">
    <source>
        <dbReference type="Proteomes" id="UP000247233"/>
    </source>
</evidence>
<dbReference type="PANTHER" id="PTHR42791:SF2">
    <property type="entry name" value="N-ACETYLTRANSFERASE DOMAIN-CONTAINING PROTEIN"/>
    <property type="match status" value="1"/>
</dbReference>